<sequence length="89" mass="9698">MRKAFVGKFVIILEDEFQIHRRSIPCGLETFLVISDNAPRVSGTPGPCGERIVAQVDLVSLRPARNAADACEDCDSDRSGISKAYKECG</sequence>
<keyword evidence="2" id="KW-1185">Reference proteome</keyword>
<dbReference type="AlphaFoldDB" id="A0AAD4YJM1"/>
<proteinExistence type="predicted"/>
<comment type="caution">
    <text evidence="1">The sequence shown here is derived from an EMBL/GenBank/DDBJ whole genome shotgun (WGS) entry which is preliminary data.</text>
</comment>
<name>A0AAD4YJM1_PRUDU</name>
<reference evidence="1 2" key="1">
    <citation type="journal article" date="2022" name="G3 (Bethesda)">
        <title>Whole-genome sequence and methylome profiling of the almond [Prunus dulcis (Mill.) D.A. Webb] cultivar 'Nonpareil'.</title>
        <authorList>
            <person name="D'Amico-Willman K.M."/>
            <person name="Ouma W.Z."/>
            <person name="Meulia T."/>
            <person name="Sideli G.M."/>
            <person name="Gradziel T.M."/>
            <person name="Fresnedo-Ramirez J."/>
        </authorList>
    </citation>
    <scope>NUCLEOTIDE SEQUENCE [LARGE SCALE GENOMIC DNA]</scope>
    <source>
        <strain evidence="1">Clone GOH B32 T37-40</strain>
    </source>
</reference>
<accession>A0AAD4YJM1</accession>
<protein>
    <submittedName>
        <fullName evidence="1">Uncharacterized protein</fullName>
    </submittedName>
</protein>
<evidence type="ECO:0000313" key="2">
    <source>
        <dbReference type="Proteomes" id="UP001054821"/>
    </source>
</evidence>
<dbReference type="Proteomes" id="UP001054821">
    <property type="component" value="Unassembled WGS sequence"/>
</dbReference>
<organism evidence="1 2">
    <name type="scientific">Prunus dulcis</name>
    <name type="common">Almond</name>
    <name type="synonym">Amygdalus dulcis</name>
    <dbReference type="NCBI Taxonomy" id="3755"/>
    <lineage>
        <taxon>Eukaryota</taxon>
        <taxon>Viridiplantae</taxon>
        <taxon>Streptophyta</taxon>
        <taxon>Embryophyta</taxon>
        <taxon>Tracheophyta</taxon>
        <taxon>Spermatophyta</taxon>
        <taxon>Magnoliopsida</taxon>
        <taxon>eudicotyledons</taxon>
        <taxon>Gunneridae</taxon>
        <taxon>Pentapetalae</taxon>
        <taxon>rosids</taxon>
        <taxon>fabids</taxon>
        <taxon>Rosales</taxon>
        <taxon>Rosaceae</taxon>
        <taxon>Amygdaloideae</taxon>
        <taxon>Amygdaleae</taxon>
        <taxon>Prunus</taxon>
    </lineage>
</organism>
<gene>
    <name evidence="1" type="ORF">L3X38_026269</name>
</gene>
<dbReference type="EMBL" id="JAJFAZ020000101">
    <property type="protein sequence ID" value="KAI5310943.1"/>
    <property type="molecule type" value="Genomic_DNA"/>
</dbReference>
<evidence type="ECO:0000313" key="1">
    <source>
        <dbReference type="EMBL" id="KAI5310943.1"/>
    </source>
</evidence>